<dbReference type="Pfam" id="PF14412">
    <property type="entry name" value="AHH"/>
    <property type="match status" value="1"/>
</dbReference>
<feature type="region of interest" description="Disordered" evidence="1">
    <location>
        <begin position="197"/>
        <end position="220"/>
    </location>
</feature>
<dbReference type="EMBL" id="BMKG01000013">
    <property type="protein sequence ID" value="GGC08001.1"/>
    <property type="molecule type" value="Genomic_DNA"/>
</dbReference>
<dbReference type="RefSeq" id="WP_155470356.1">
    <property type="nucleotide sequence ID" value="NZ_BMKG01000013.1"/>
</dbReference>
<reference evidence="2" key="4">
    <citation type="submission" date="2024-05" db="EMBL/GenBank/DDBJ databases">
        <authorList>
            <person name="Sun Q."/>
            <person name="Zhou Y."/>
        </authorList>
    </citation>
    <scope>NUCLEOTIDE SEQUENCE</scope>
    <source>
        <strain evidence="2">CGMCC 1.15931</strain>
    </source>
</reference>
<evidence type="ECO:0000313" key="5">
    <source>
        <dbReference type="Proteomes" id="UP000622638"/>
    </source>
</evidence>
<dbReference type="EMBL" id="WNKZ01000021">
    <property type="protein sequence ID" value="MTV53032.1"/>
    <property type="molecule type" value="Genomic_DNA"/>
</dbReference>
<dbReference type="InterPro" id="IPR032871">
    <property type="entry name" value="AHH_dom_containing"/>
</dbReference>
<comment type="caution">
    <text evidence="3">The sequence shown here is derived from an EMBL/GenBank/DDBJ whole genome shotgun (WGS) entry which is preliminary data.</text>
</comment>
<gene>
    <name evidence="2" type="ORF">GCM10011572_32020</name>
    <name evidence="3" type="ORF">GM672_09850</name>
</gene>
<dbReference type="Proteomes" id="UP000622638">
    <property type="component" value="Unassembled WGS sequence"/>
</dbReference>
<sequence>MAFSLPSDERGHTTKGAYLEFMKSRTESDSHPRHHMDMQAHHAISEKAIFDAKLDDRLADFGYEIDVPENLVFIPSTLQGACLLQVQPHRGNHTARLIKGDDDDSCHPPAYHIMVANRLKAIFPALEEECGDHGTNIAKKTQKALDHISTDIIKKIQHKPREARLTKLYAYFNPGHPRGCGGEDSVTKTGVDTCPVERDHRNQRKGPNQEQEGITYPHCAPYTLEPGK</sequence>
<evidence type="ECO:0000313" key="3">
    <source>
        <dbReference type="EMBL" id="MTV53032.1"/>
    </source>
</evidence>
<evidence type="ECO:0000256" key="1">
    <source>
        <dbReference type="SAM" id="MobiDB-lite"/>
    </source>
</evidence>
<dbReference type="Proteomes" id="UP000430634">
    <property type="component" value="Unassembled WGS sequence"/>
</dbReference>
<name>A0A6I3SXP5_9BURK</name>
<reference evidence="5" key="2">
    <citation type="journal article" date="2019" name="Int. J. Syst. Evol. Microbiol.">
        <title>The Global Catalogue of Microorganisms (GCM) 10K type strain sequencing project: providing services to taxonomists for standard genome sequencing and annotation.</title>
        <authorList>
            <consortium name="The Broad Institute Genomics Platform"/>
            <consortium name="The Broad Institute Genome Sequencing Center for Infectious Disease"/>
            <person name="Wu L."/>
            <person name="Ma J."/>
        </authorList>
    </citation>
    <scope>NUCLEOTIDE SEQUENCE [LARGE SCALE GENOMIC DNA]</scope>
    <source>
        <strain evidence="5">CGMCC 1.15931</strain>
    </source>
</reference>
<reference evidence="2" key="1">
    <citation type="journal article" date="2014" name="Int. J. Syst. Evol. Microbiol.">
        <title>Complete genome of a new Firmicutes species belonging to the dominant human colonic microbiota ('Ruminococcus bicirculans') reveals two chromosomes and a selective capacity to utilize plant glucans.</title>
        <authorList>
            <consortium name="NISC Comparative Sequencing Program"/>
            <person name="Wegmann U."/>
            <person name="Louis P."/>
            <person name="Goesmann A."/>
            <person name="Henrissat B."/>
            <person name="Duncan S.H."/>
            <person name="Flint H.J."/>
        </authorList>
    </citation>
    <scope>NUCLEOTIDE SEQUENCE</scope>
    <source>
        <strain evidence="2">CGMCC 1.15931</strain>
    </source>
</reference>
<accession>A0A6I3SXP5</accession>
<protein>
    <submittedName>
        <fullName evidence="3">Uncharacterized protein</fullName>
    </submittedName>
</protein>
<evidence type="ECO:0000313" key="2">
    <source>
        <dbReference type="EMBL" id="GGC08001.1"/>
    </source>
</evidence>
<reference evidence="3 4" key="3">
    <citation type="submission" date="2019-11" db="EMBL/GenBank/DDBJ databases">
        <title>Type strains purchased from KCTC, JCM and DSMZ.</title>
        <authorList>
            <person name="Lu H."/>
        </authorList>
    </citation>
    <scope>NUCLEOTIDE SEQUENCE [LARGE SCALE GENOMIC DNA]</scope>
    <source>
        <strain evidence="3 4">KCTC 52429</strain>
    </source>
</reference>
<organism evidence="3 4">
    <name type="scientific">Pseudoduganella buxea</name>
    <dbReference type="NCBI Taxonomy" id="1949069"/>
    <lineage>
        <taxon>Bacteria</taxon>
        <taxon>Pseudomonadati</taxon>
        <taxon>Pseudomonadota</taxon>
        <taxon>Betaproteobacteria</taxon>
        <taxon>Burkholderiales</taxon>
        <taxon>Oxalobacteraceae</taxon>
        <taxon>Telluria group</taxon>
        <taxon>Pseudoduganella</taxon>
    </lineage>
</organism>
<evidence type="ECO:0000313" key="4">
    <source>
        <dbReference type="Proteomes" id="UP000430634"/>
    </source>
</evidence>
<keyword evidence="5" id="KW-1185">Reference proteome</keyword>
<dbReference type="OrthoDB" id="5896307at2"/>
<dbReference type="AlphaFoldDB" id="A0A6I3SXP5"/>
<proteinExistence type="predicted"/>